<proteinExistence type="predicted"/>
<organism evidence="1 2">
    <name type="scientific">Rotaria magnacalcarata</name>
    <dbReference type="NCBI Taxonomy" id="392030"/>
    <lineage>
        <taxon>Eukaryota</taxon>
        <taxon>Metazoa</taxon>
        <taxon>Spiralia</taxon>
        <taxon>Gnathifera</taxon>
        <taxon>Rotifera</taxon>
        <taxon>Eurotatoria</taxon>
        <taxon>Bdelloidea</taxon>
        <taxon>Philodinida</taxon>
        <taxon>Philodinidae</taxon>
        <taxon>Rotaria</taxon>
    </lineage>
</organism>
<name>A0A815FAH3_9BILA</name>
<dbReference type="AlphaFoldDB" id="A0A815FAH3"/>
<gene>
    <name evidence="1" type="ORF">KQP761_LOCUS6017</name>
</gene>
<dbReference type="OrthoDB" id="10047279at2759"/>
<dbReference type="InterPro" id="IPR032675">
    <property type="entry name" value="LRR_dom_sf"/>
</dbReference>
<dbReference type="SUPFAM" id="SSF52047">
    <property type="entry name" value="RNI-like"/>
    <property type="match status" value="1"/>
</dbReference>
<dbReference type="EMBL" id="CAJNOW010001713">
    <property type="protein sequence ID" value="CAF1326527.1"/>
    <property type="molecule type" value="Genomic_DNA"/>
</dbReference>
<protein>
    <submittedName>
        <fullName evidence="1">Uncharacterized protein</fullName>
    </submittedName>
</protein>
<accession>A0A815FAH3</accession>
<evidence type="ECO:0000313" key="1">
    <source>
        <dbReference type="EMBL" id="CAF1326527.1"/>
    </source>
</evidence>
<reference evidence="1" key="1">
    <citation type="submission" date="2021-02" db="EMBL/GenBank/DDBJ databases">
        <authorList>
            <person name="Nowell W R."/>
        </authorList>
    </citation>
    <scope>NUCLEOTIDE SEQUENCE</scope>
</reference>
<comment type="caution">
    <text evidence="1">The sequence shown here is derived from an EMBL/GenBank/DDBJ whole genome shotgun (WGS) entry which is preliminary data.</text>
</comment>
<sequence length="353" mass="41862">MYMNGIDVFKIFDGQLNQRFTTIITQCQRFRFDFTSCRKDDFYLCMNVFPAYIDRIEELTLSEENAPDQLYLYVNYQLVDWRILENALSSLSDTTTVNTLSIKTMNIMNDPSLKQIFLKLFQLKSLKRFSLMSTIDLMNSHSYIYTTSNIEHLNIFVTYFDFDDLQHIMQCESHLKYLNIQIISKRSLSIFPRRINRSKNNIVIMSALRTLLLSFKEDCSVSIDMLAEYLKCMPVLNRLEIKAYNKLMNADAWQMLFETSLPLLTHFSLQTTRTRLNENNPGNVLISFQSPYWIAKENFNIMITEHTRDDVRYYNQWEFDQPIVQCWMAPYHIINNDLITINVLYGFLIISIM</sequence>
<dbReference type="Gene3D" id="3.80.10.10">
    <property type="entry name" value="Ribonuclease Inhibitor"/>
    <property type="match status" value="1"/>
</dbReference>
<evidence type="ECO:0000313" key="2">
    <source>
        <dbReference type="Proteomes" id="UP000663834"/>
    </source>
</evidence>
<dbReference type="Proteomes" id="UP000663834">
    <property type="component" value="Unassembled WGS sequence"/>
</dbReference>